<reference evidence="1" key="1">
    <citation type="journal article" date="2012" name="PLoS Genet.">
        <title>Comparative analysis of the genomes of two field isolates of the rice blast fungus Magnaporthe oryzae.</title>
        <authorList>
            <person name="Xue M."/>
            <person name="Yang J."/>
            <person name="Li Z."/>
            <person name="Hu S."/>
            <person name="Yao N."/>
            <person name="Dean R.A."/>
            <person name="Zhao W."/>
            <person name="Shen M."/>
            <person name="Zhang H."/>
            <person name="Li C."/>
            <person name="Liu L."/>
            <person name="Cao L."/>
            <person name="Xu X."/>
            <person name="Xing Y."/>
            <person name="Hsiang T."/>
            <person name="Zhang Z."/>
            <person name="Xu J.R."/>
            <person name="Peng Y.L."/>
        </authorList>
    </citation>
    <scope>NUCLEOTIDE SEQUENCE</scope>
    <source>
        <strain evidence="1">Y34</strain>
    </source>
</reference>
<evidence type="ECO:0000313" key="1">
    <source>
        <dbReference type="EMBL" id="ELQ43280.1"/>
    </source>
</evidence>
<dbReference type="Proteomes" id="UP000011086">
    <property type="component" value="Unassembled WGS sequence"/>
</dbReference>
<organism evidence="1">
    <name type="scientific">Pyricularia oryzae (strain Y34)</name>
    <name type="common">Rice blast fungus</name>
    <name type="synonym">Magnaporthe oryzae</name>
    <dbReference type="NCBI Taxonomy" id="1143189"/>
    <lineage>
        <taxon>Eukaryota</taxon>
        <taxon>Fungi</taxon>
        <taxon>Dikarya</taxon>
        <taxon>Ascomycota</taxon>
        <taxon>Pezizomycotina</taxon>
        <taxon>Sordariomycetes</taxon>
        <taxon>Sordariomycetidae</taxon>
        <taxon>Magnaporthales</taxon>
        <taxon>Pyriculariaceae</taxon>
        <taxon>Pyricularia</taxon>
    </lineage>
</organism>
<dbReference type="AlphaFoldDB" id="A0AA97P743"/>
<gene>
    <name evidence="1" type="ORF">OOU_Y34scaffold00162g49</name>
</gene>
<protein>
    <submittedName>
        <fullName evidence="1">Uncharacterized protein</fullName>
    </submittedName>
</protein>
<name>A0AA97P743_PYRO3</name>
<accession>A0AA97P743</accession>
<dbReference type="EMBL" id="JH792927">
    <property type="protein sequence ID" value="ELQ43280.1"/>
    <property type="molecule type" value="Genomic_DNA"/>
</dbReference>
<proteinExistence type="predicted"/>
<sequence>MRLAGATGNQRIAVVVENQACWLIGWLWGGLEIVVAGRMACYCCSRPQAQLPLRGSISEKARGESGLGSARSHRLVPVNGETNQTSTVPDHCSVGQGRSLAAWFVTLAYARSLSRRDRSW</sequence>